<dbReference type="CDD" id="cd08506">
    <property type="entry name" value="PBP2_clavulanate_OppA2"/>
    <property type="match status" value="1"/>
</dbReference>
<dbReference type="Proteomes" id="UP001241758">
    <property type="component" value="Unassembled WGS sequence"/>
</dbReference>
<keyword evidence="4" id="KW-1185">Reference proteome</keyword>
<dbReference type="Gene3D" id="3.40.190.10">
    <property type="entry name" value="Periplasmic binding protein-like II"/>
    <property type="match status" value="1"/>
</dbReference>
<dbReference type="InterPro" id="IPR039424">
    <property type="entry name" value="SBP_5"/>
</dbReference>
<dbReference type="EMBL" id="JASCTH010000007">
    <property type="protein sequence ID" value="MDI6099561.1"/>
    <property type="molecule type" value="Genomic_DNA"/>
</dbReference>
<dbReference type="InterPro" id="IPR030678">
    <property type="entry name" value="Peptide/Ni-bd"/>
</dbReference>
<reference evidence="3 4" key="1">
    <citation type="submission" date="2023-05" db="EMBL/GenBank/DDBJ databases">
        <title>Actinoplanes sp. NEAU-A12 genome sequencing.</title>
        <authorList>
            <person name="Wang Z.-S."/>
        </authorList>
    </citation>
    <scope>NUCLEOTIDE SEQUENCE [LARGE SCALE GENOMIC DNA]</scope>
    <source>
        <strain evidence="3 4">NEAU-A12</strain>
    </source>
</reference>
<dbReference type="PANTHER" id="PTHR30290">
    <property type="entry name" value="PERIPLASMIC BINDING COMPONENT OF ABC TRANSPORTER"/>
    <property type="match status" value="1"/>
</dbReference>
<protein>
    <submittedName>
        <fullName evidence="3">ABC transporter substrate-binding protein</fullName>
    </submittedName>
</protein>
<dbReference type="PANTHER" id="PTHR30290:SF83">
    <property type="entry name" value="ABC TRANSPORTER SUBSTRATE-BINDING PROTEIN"/>
    <property type="match status" value="1"/>
</dbReference>
<dbReference type="RefSeq" id="WP_282759810.1">
    <property type="nucleotide sequence ID" value="NZ_JASCTH010000007.1"/>
</dbReference>
<comment type="caution">
    <text evidence="3">The sequence shown here is derived from an EMBL/GenBank/DDBJ whole genome shotgun (WGS) entry which is preliminary data.</text>
</comment>
<dbReference type="PIRSF" id="PIRSF002741">
    <property type="entry name" value="MppA"/>
    <property type="match status" value="1"/>
</dbReference>
<evidence type="ECO:0000313" key="3">
    <source>
        <dbReference type="EMBL" id="MDI6099561.1"/>
    </source>
</evidence>
<evidence type="ECO:0000256" key="1">
    <source>
        <dbReference type="SAM" id="SignalP"/>
    </source>
</evidence>
<keyword evidence="1" id="KW-0732">Signal</keyword>
<dbReference type="SUPFAM" id="SSF53850">
    <property type="entry name" value="Periplasmic binding protein-like II"/>
    <property type="match status" value="1"/>
</dbReference>
<name>A0ABT6WIJ9_9ACTN</name>
<proteinExistence type="predicted"/>
<sequence>MIRLRLPALLAVLAVALGPAVPAPAFAPRGGTLTLLHTGAELVLDPARVTSAPVTQAALVLRRLTGWDAPPGEPPKLAPDLATDTGQTTDGGLTWTYTLKPGLRYEDGTPITSADIKYGIERTFAPEVTLSLAYHKTLLTGGDTYRGPATGAGLDSIETPDARRVVFHLRTAYPDWPWVTSTSAFTPVPRGNDDPRTYAARPVASGPYRVGASEPGKRVVLERNPYWDRTTDPLRDAGPDRIVLEMGLTEAAQFDRVAADTGTARDTIALGMIPADRAARARQEPAVRRRLVHSEPSFLSYLALNNRRGALRELKVRQAMQYAMDKAAYRRLLDGVNTLEPATTLIPPGMAGRVGYDLYPAGPSGDVATAKRLLAEAGHPALRLTMRVEDRPIALARARIVRRALARAGITVEFRKIRSEAWLPTIRSGDTDFDLQIWGWTPDFPSPASSLQPLFGSREVPGGAGGGMNITGYADPEVDAAMERALAEPDQRRALAQWAALDQRIMRDAPVVPLLFQGVTVLHGSNVRGLSLTSSPNYVNFLRVSLKRD</sequence>
<organism evidence="3 4">
    <name type="scientific">Actinoplanes sandaracinus</name>
    <dbReference type="NCBI Taxonomy" id="3045177"/>
    <lineage>
        <taxon>Bacteria</taxon>
        <taxon>Bacillati</taxon>
        <taxon>Actinomycetota</taxon>
        <taxon>Actinomycetes</taxon>
        <taxon>Micromonosporales</taxon>
        <taxon>Micromonosporaceae</taxon>
        <taxon>Actinoplanes</taxon>
    </lineage>
</organism>
<feature type="signal peptide" evidence="1">
    <location>
        <begin position="1"/>
        <end position="27"/>
    </location>
</feature>
<feature type="chain" id="PRO_5046548423" evidence="1">
    <location>
        <begin position="28"/>
        <end position="549"/>
    </location>
</feature>
<evidence type="ECO:0000313" key="4">
    <source>
        <dbReference type="Proteomes" id="UP001241758"/>
    </source>
</evidence>
<accession>A0ABT6WIJ9</accession>
<evidence type="ECO:0000259" key="2">
    <source>
        <dbReference type="Pfam" id="PF00496"/>
    </source>
</evidence>
<gene>
    <name evidence="3" type="ORF">QLQ12_13235</name>
</gene>
<dbReference type="Pfam" id="PF00496">
    <property type="entry name" value="SBP_bac_5"/>
    <property type="match status" value="1"/>
</dbReference>
<dbReference type="Gene3D" id="3.10.105.10">
    <property type="entry name" value="Dipeptide-binding Protein, Domain 3"/>
    <property type="match status" value="1"/>
</dbReference>
<dbReference type="InterPro" id="IPR000914">
    <property type="entry name" value="SBP_5_dom"/>
</dbReference>
<feature type="domain" description="Solute-binding protein family 5" evidence="2">
    <location>
        <begin position="76"/>
        <end position="459"/>
    </location>
</feature>